<dbReference type="NCBIfam" id="NF033196">
    <property type="entry name" value="c_type_nonphoto"/>
    <property type="match status" value="1"/>
</dbReference>
<comment type="function">
    <text evidence="1">The reaction center of purple bacteria contains a tightly bound cytochrome molecule which re-reduces the photo oxidized primary electron donor.</text>
</comment>
<dbReference type="Proteomes" id="UP000321479">
    <property type="component" value="Chromosome"/>
</dbReference>
<dbReference type="KEGG" id="mgin:FRZ54_20870"/>
<dbReference type="RefSeq" id="WP_147033748.1">
    <property type="nucleotide sequence ID" value="NZ_CP042436.1"/>
</dbReference>
<organism evidence="10 11">
    <name type="scientific">Mucilaginibacter ginsenosidivorans</name>
    <dbReference type="NCBI Taxonomy" id="398053"/>
    <lineage>
        <taxon>Bacteria</taxon>
        <taxon>Pseudomonadati</taxon>
        <taxon>Bacteroidota</taxon>
        <taxon>Sphingobacteriia</taxon>
        <taxon>Sphingobacteriales</taxon>
        <taxon>Sphingobacteriaceae</taxon>
        <taxon>Mucilaginibacter</taxon>
    </lineage>
</organism>
<proteinExistence type="predicted"/>
<evidence type="ECO:0000256" key="8">
    <source>
        <dbReference type="ARBA" id="ARBA00023004"/>
    </source>
</evidence>
<dbReference type="InterPro" id="IPR003158">
    <property type="entry name" value="Photosyn_RC_cyt_c-su"/>
</dbReference>
<name>A0A5B8V1J1_9SPHI</name>
<evidence type="ECO:0000256" key="9">
    <source>
        <dbReference type="SAM" id="SignalP"/>
    </source>
</evidence>
<keyword evidence="8" id="KW-0408">Iron</keyword>
<evidence type="ECO:0000256" key="2">
    <source>
        <dbReference type="ARBA" id="ARBA00015978"/>
    </source>
</evidence>
<dbReference type="GO" id="GO:0019684">
    <property type="term" value="P:photosynthesis, light reaction"/>
    <property type="evidence" value="ECO:0007669"/>
    <property type="project" value="InterPro"/>
</dbReference>
<keyword evidence="6" id="KW-0479">Metal-binding</keyword>
<gene>
    <name evidence="10" type="ORF">FRZ54_20870</name>
</gene>
<keyword evidence="3" id="KW-0813">Transport</keyword>
<dbReference type="InterPro" id="IPR036280">
    <property type="entry name" value="Multihaem_cyt_sf"/>
</dbReference>
<dbReference type="Gene3D" id="1.10.468.10">
    <property type="entry name" value="Photosynthetic Reaction Center, subunit C, domain 2"/>
    <property type="match status" value="1"/>
</dbReference>
<dbReference type="AlphaFoldDB" id="A0A5B8V1J1"/>
<evidence type="ECO:0000313" key="10">
    <source>
        <dbReference type="EMBL" id="QEC64915.1"/>
    </source>
</evidence>
<dbReference type="OrthoDB" id="951235at2"/>
<dbReference type="InterPro" id="IPR023119">
    <property type="entry name" value="Multihaem_cyt_PRC_cyt_su-like"/>
</dbReference>
<sequence length="140" mass="15343">MKNKAKLITIIGLCGLVTIITAATNVDKPDDPYTNLQVLPKDISQADLKKIMIDDFEDSLGVSCSFCHAQKKDSDELDYASDAKAEKQIARQMLKMTLNLNRDYFKIENPAMGIKGNLAVSCNTCHRGDTFPEEGAGATN</sequence>
<dbReference type="GO" id="GO:0020037">
    <property type="term" value="F:heme binding"/>
    <property type="evidence" value="ECO:0007669"/>
    <property type="project" value="InterPro"/>
</dbReference>
<evidence type="ECO:0000256" key="5">
    <source>
        <dbReference type="ARBA" id="ARBA00022617"/>
    </source>
</evidence>
<evidence type="ECO:0000313" key="11">
    <source>
        <dbReference type="Proteomes" id="UP000321479"/>
    </source>
</evidence>
<feature type="chain" id="PRO_5022707748" description="Photosynthetic reaction center cytochrome c subunit" evidence="9">
    <location>
        <begin position="23"/>
        <end position="140"/>
    </location>
</feature>
<keyword evidence="11" id="KW-1185">Reference proteome</keyword>
<dbReference type="GO" id="GO:0005506">
    <property type="term" value="F:iron ion binding"/>
    <property type="evidence" value="ECO:0007669"/>
    <property type="project" value="InterPro"/>
</dbReference>
<accession>A0A5B8V1J1</accession>
<dbReference type="GO" id="GO:0030077">
    <property type="term" value="C:plasma membrane light-harvesting complex"/>
    <property type="evidence" value="ECO:0007669"/>
    <property type="project" value="InterPro"/>
</dbReference>
<reference evidence="10 11" key="1">
    <citation type="journal article" date="2017" name="Curr. Microbiol.">
        <title>Mucilaginibacter ginsenosidivorans sp. nov., Isolated from Soil of Ginseng Field.</title>
        <authorList>
            <person name="Kim M.M."/>
            <person name="Siddiqi M.Z."/>
            <person name="Im W.T."/>
        </authorList>
    </citation>
    <scope>NUCLEOTIDE SEQUENCE [LARGE SCALE GENOMIC DNA]</scope>
    <source>
        <strain evidence="10 11">Gsoil 3017</strain>
    </source>
</reference>
<evidence type="ECO:0000256" key="3">
    <source>
        <dbReference type="ARBA" id="ARBA00022448"/>
    </source>
</evidence>
<evidence type="ECO:0000256" key="6">
    <source>
        <dbReference type="ARBA" id="ARBA00022723"/>
    </source>
</evidence>
<keyword evidence="4" id="KW-0602">Photosynthesis</keyword>
<dbReference type="EMBL" id="CP042436">
    <property type="protein sequence ID" value="QEC64915.1"/>
    <property type="molecule type" value="Genomic_DNA"/>
</dbReference>
<protein>
    <recommendedName>
        <fullName evidence="2">Photosynthetic reaction center cytochrome c subunit</fullName>
    </recommendedName>
</protein>
<dbReference type="Pfam" id="PF02276">
    <property type="entry name" value="CytoC_RC"/>
    <property type="match status" value="1"/>
</dbReference>
<keyword evidence="5" id="KW-0349">Heme</keyword>
<keyword evidence="9" id="KW-0732">Signal</keyword>
<dbReference type="SUPFAM" id="SSF48695">
    <property type="entry name" value="Multiheme cytochromes"/>
    <property type="match status" value="1"/>
</dbReference>
<feature type="signal peptide" evidence="9">
    <location>
        <begin position="1"/>
        <end position="22"/>
    </location>
</feature>
<evidence type="ECO:0000256" key="4">
    <source>
        <dbReference type="ARBA" id="ARBA00022531"/>
    </source>
</evidence>
<keyword evidence="7" id="KW-0249">Electron transport</keyword>
<evidence type="ECO:0000256" key="7">
    <source>
        <dbReference type="ARBA" id="ARBA00022982"/>
    </source>
</evidence>
<evidence type="ECO:0000256" key="1">
    <source>
        <dbReference type="ARBA" id="ARBA00003196"/>
    </source>
</evidence>
<dbReference type="GO" id="GO:0009055">
    <property type="term" value="F:electron transfer activity"/>
    <property type="evidence" value="ECO:0007669"/>
    <property type="project" value="InterPro"/>
</dbReference>